<name>Q7MG74_VIBVY</name>
<feature type="compositionally biased region" description="Basic and acidic residues" evidence="1">
    <location>
        <begin position="24"/>
        <end position="38"/>
    </location>
</feature>
<feature type="compositionally biased region" description="Basic residues" evidence="1">
    <location>
        <begin position="1"/>
        <end position="23"/>
    </location>
</feature>
<dbReference type="KEGG" id="vvy:VVA0095"/>
<organism evidence="2 3">
    <name type="scientific">Vibrio vulnificus (strain YJ016)</name>
    <dbReference type="NCBI Taxonomy" id="196600"/>
    <lineage>
        <taxon>Bacteria</taxon>
        <taxon>Pseudomonadati</taxon>
        <taxon>Pseudomonadota</taxon>
        <taxon>Gammaproteobacteria</taxon>
        <taxon>Vibrionales</taxon>
        <taxon>Vibrionaceae</taxon>
        <taxon>Vibrio</taxon>
    </lineage>
</organism>
<dbReference type="Proteomes" id="UP000002675">
    <property type="component" value="Chromosome II"/>
</dbReference>
<evidence type="ECO:0000313" key="2">
    <source>
        <dbReference type="EMBL" id="BAC96121.1"/>
    </source>
</evidence>
<feature type="region of interest" description="Disordered" evidence="1">
    <location>
        <begin position="1"/>
        <end position="38"/>
    </location>
</feature>
<evidence type="ECO:0000313" key="3">
    <source>
        <dbReference type="Proteomes" id="UP000002675"/>
    </source>
</evidence>
<reference evidence="2 3" key="1">
    <citation type="journal article" date="2003" name="Genome Res.">
        <title>Comparative genome analysis of Vibrio vulnificus, a marine pathogen.</title>
        <authorList>
            <person name="Chen C.Y."/>
            <person name="Wu K.M."/>
            <person name="Chang Y.C."/>
            <person name="Chang C.H."/>
            <person name="Tsai H.C."/>
            <person name="Liao T.L."/>
            <person name="Liu Y.M."/>
            <person name="Chen H.J."/>
            <person name="Shen A.B."/>
            <person name="Li J.C."/>
            <person name="Su T.L."/>
            <person name="Shao C.P."/>
            <person name="Lee C.T."/>
            <person name="Hor L.I."/>
            <person name="Tsai S.F."/>
        </authorList>
    </citation>
    <scope>NUCLEOTIDE SEQUENCE [LARGE SCALE GENOMIC DNA]</scope>
    <source>
        <strain evidence="2 3">YJ016</strain>
    </source>
</reference>
<dbReference type="EMBL" id="BA000038">
    <property type="protein sequence ID" value="BAC96121.1"/>
    <property type="molecule type" value="Genomic_DNA"/>
</dbReference>
<protein>
    <submittedName>
        <fullName evidence="2">Uncharacterized protein</fullName>
    </submittedName>
</protein>
<evidence type="ECO:0000256" key="1">
    <source>
        <dbReference type="SAM" id="MobiDB-lite"/>
    </source>
</evidence>
<sequence>MQKAHSHIRNKHASKKSHPKKCHSKNDERKPIKKTDKEAPPIEEGLLLLITFIHLMMIKQSV</sequence>
<dbReference type="AlphaFoldDB" id="Q7MG74"/>
<accession>Q7MG74</accession>
<dbReference type="HOGENOM" id="CLU_2903170_0_0_6"/>
<gene>
    <name evidence="2" type="ordered locus">VVA0095</name>
</gene>
<proteinExistence type="predicted"/>